<feature type="binding site" evidence="1">
    <location>
        <position position="125"/>
    </location>
    <ligand>
        <name>Zn(2+)</name>
        <dbReference type="ChEBI" id="CHEBI:29105"/>
    </ligand>
</feature>
<keyword evidence="1" id="KW-0862">Zinc</keyword>
<dbReference type="STRING" id="1406840.Q763_16400"/>
<dbReference type="RefSeq" id="WP_035136049.1">
    <property type="nucleotide sequence ID" value="NZ_JRLV01000025.1"/>
</dbReference>
<feature type="binding site" evidence="1">
    <location>
        <position position="88"/>
    </location>
    <ligand>
        <name>Zn(2+)</name>
        <dbReference type="ChEBI" id="CHEBI:29105"/>
    </ligand>
</feature>
<evidence type="ECO:0000313" key="3">
    <source>
        <dbReference type="Proteomes" id="UP000030129"/>
    </source>
</evidence>
<keyword evidence="3" id="KW-1185">Reference proteome</keyword>
<dbReference type="Gene3D" id="1.10.10.10">
    <property type="entry name" value="Winged helix-like DNA-binding domain superfamily/Winged helix DNA-binding domain"/>
    <property type="match status" value="1"/>
</dbReference>
<dbReference type="SUPFAM" id="SSF46785">
    <property type="entry name" value="Winged helix' DNA-binding domain"/>
    <property type="match status" value="1"/>
</dbReference>
<dbReference type="InterPro" id="IPR036390">
    <property type="entry name" value="WH_DNA-bd_sf"/>
</dbReference>
<dbReference type="Pfam" id="PF01475">
    <property type="entry name" value="FUR"/>
    <property type="match status" value="1"/>
</dbReference>
<dbReference type="AlphaFoldDB" id="A0A0A2LI44"/>
<dbReference type="GO" id="GO:0008270">
    <property type="term" value="F:zinc ion binding"/>
    <property type="evidence" value="ECO:0007669"/>
    <property type="project" value="TreeGrafter"/>
</dbReference>
<name>A0A0A2LI44_9FLAO</name>
<feature type="binding site" evidence="1">
    <location>
        <position position="122"/>
    </location>
    <ligand>
        <name>Zn(2+)</name>
        <dbReference type="ChEBI" id="CHEBI:29105"/>
    </ligand>
</feature>
<accession>A0A0A2LI44</accession>
<protein>
    <submittedName>
        <fullName evidence="2">Transcriptional regulator</fullName>
    </submittedName>
</protein>
<gene>
    <name evidence="2" type="ORF">Q763_16400</name>
</gene>
<dbReference type="InterPro" id="IPR002481">
    <property type="entry name" value="FUR"/>
</dbReference>
<comment type="caution">
    <text evidence="2">The sequence shown here is derived from an EMBL/GenBank/DDBJ whole genome shotgun (WGS) entry which is preliminary data.</text>
</comment>
<sequence>MRRRNTPAKSTILTLLKDAGTALSQDMIEDKVKGEMDRVTIYRVLNSFCEDGITHRILADNGKYYFALCLNCGEEKHNHNHDHFHFRCTKCEKVECLDEEVTLTLPQGYVKQTISSWVTGYCNNCS</sequence>
<dbReference type="Proteomes" id="UP000030129">
    <property type="component" value="Unassembled WGS sequence"/>
</dbReference>
<evidence type="ECO:0000313" key="2">
    <source>
        <dbReference type="EMBL" id="KGO78863.1"/>
    </source>
</evidence>
<dbReference type="GO" id="GO:0045892">
    <property type="term" value="P:negative regulation of DNA-templated transcription"/>
    <property type="evidence" value="ECO:0007669"/>
    <property type="project" value="TreeGrafter"/>
</dbReference>
<dbReference type="PANTHER" id="PTHR33202:SF7">
    <property type="entry name" value="FERRIC UPTAKE REGULATION PROTEIN"/>
    <property type="match status" value="1"/>
</dbReference>
<comment type="cofactor">
    <cofactor evidence="1">
        <name>Zn(2+)</name>
        <dbReference type="ChEBI" id="CHEBI:29105"/>
    </cofactor>
    <text evidence="1">Binds 1 zinc ion per subunit.</text>
</comment>
<dbReference type="GO" id="GO:0000976">
    <property type="term" value="F:transcription cis-regulatory region binding"/>
    <property type="evidence" value="ECO:0007669"/>
    <property type="project" value="TreeGrafter"/>
</dbReference>
<organism evidence="2 3">
    <name type="scientific">Flavobacterium beibuense F44-8</name>
    <dbReference type="NCBI Taxonomy" id="1406840"/>
    <lineage>
        <taxon>Bacteria</taxon>
        <taxon>Pseudomonadati</taxon>
        <taxon>Bacteroidota</taxon>
        <taxon>Flavobacteriia</taxon>
        <taxon>Flavobacteriales</taxon>
        <taxon>Flavobacteriaceae</taxon>
        <taxon>Flavobacterium</taxon>
    </lineage>
</organism>
<keyword evidence="1" id="KW-0479">Metal-binding</keyword>
<proteinExistence type="predicted"/>
<dbReference type="InterPro" id="IPR036388">
    <property type="entry name" value="WH-like_DNA-bd_sf"/>
</dbReference>
<dbReference type="EMBL" id="JRLV01000025">
    <property type="protein sequence ID" value="KGO78863.1"/>
    <property type="molecule type" value="Genomic_DNA"/>
</dbReference>
<evidence type="ECO:0000256" key="1">
    <source>
        <dbReference type="PIRSR" id="PIRSR602481-1"/>
    </source>
</evidence>
<dbReference type="eggNOG" id="COG0735">
    <property type="taxonomic scope" value="Bacteria"/>
</dbReference>
<reference evidence="2 3" key="1">
    <citation type="submission" date="2013-09" db="EMBL/GenBank/DDBJ databases">
        <authorList>
            <person name="Zeng Z."/>
            <person name="Chen C."/>
        </authorList>
    </citation>
    <scope>NUCLEOTIDE SEQUENCE [LARGE SCALE GENOMIC DNA]</scope>
    <source>
        <strain evidence="2 3">F44-8</strain>
    </source>
</reference>
<dbReference type="GO" id="GO:1900376">
    <property type="term" value="P:regulation of secondary metabolite biosynthetic process"/>
    <property type="evidence" value="ECO:0007669"/>
    <property type="project" value="TreeGrafter"/>
</dbReference>
<feature type="binding site" evidence="1">
    <location>
        <position position="91"/>
    </location>
    <ligand>
        <name>Zn(2+)</name>
        <dbReference type="ChEBI" id="CHEBI:29105"/>
    </ligand>
</feature>
<dbReference type="GO" id="GO:0003700">
    <property type="term" value="F:DNA-binding transcription factor activity"/>
    <property type="evidence" value="ECO:0007669"/>
    <property type="project" value="InterPro"/>
</dbReference>
<dbReference type="PANTHER" id="PTHR33202">
    <property type="entry name" value="ZINC UPTAKE REGULATION PROTEIN"/>
    <property type="match status" value="1"/>
</dbReference>